<dbReference type="PANTHER" id="PTHR31179">
    <property type="entry name" value="RAB GTPASE-BINDING EFFECTOR PROTEIN"/>
    <property type="match status" value="1"/>
</dbReference>
<dbReference type="InterPro" id="IPR003914">
    <property type="entry name" value="Rabaptin"/>
</dbReference>
<gene>
    <name evidence="8 10 11" type="ORF">SRAE_2000333200</name>
</gene>
<keyword evidence="2 4" id="KW-0863">Zinc-finger</keyword>
<dbReference type="InterPro" id="IPR017455">
    <property type="entry name" value="Znf_FYVE-rel"/>
</dbReference>
<evidence type="ECO:0000256" key="3">
    <source>
        <dbReference type="ARBA" id="ARBA00022833"/>
    </source>
</evidence>
<dbReference type="Proteomes" id="UP000035682">
    <property type="component" value="Unplaced"/>
</dbReference>
<keyword evidence="3" id="KW-0862">Zinc</keyword>
<dbReference type="Gene3D" id="1.20.5.730">
    <property type="entry name" value="Single helix bin"/>
    <property type="match status" value="1"/>
</dbReference>
<dbReference type="SMART" id="SM00064">
    <property type="entry name" value="FYVE"/>
    <property type="match status" value="1"/>
</dbReference>
<dbReference type="FunFam" id="1.20.5.730:FF:000005">
    <property type="entry name" value="RABaptiN (Rab effector)"/>
    <property type="match status" value="1"/>
</dbReference>
<dbReference type="GO" id="GO:0006897">
    <property type="term" value="P:endocytosis"/>
    <property type="evidence" value="ECO:0007669"/>
    <property type="project" value="InterPro"/>
</dbReference>
<feature type="coiled-coil region" evidence="5">
    <location>
        <begin position="81"/>
        <end position="108"/>
    </location>
</feature>
<dbReference type="GO" id="GO:0008270">
    <property type="term" value="F:zinc ion binding"/>
    <property type="evidence" value="ECO:0007669"/>
    <property type="project" value="UniProtKB-KW"/>
</dbReference>
<dbReference type="InterPro" id="IPR013083">
    <property type="entry name" value="Znf_RING/FYVE/PHD"/>
</dbReference>
<dbReference type="AlphaFoldDB" id="A0A090LFZ2"/>
<keyword evidence="1" id="KW-0479">Metal-binding</keyword>
<evidence type="ECO:0000256" key="2">
    <source>
        <dbReference type="ARBA" id="ARBA00022771"/>
    </source>
</evidence>
<keyword evidence="5" id="KW-0175">Coiled coil</keyword>
<evidence type="ECO:0000256" key="5">
    <source>
        <dbReference type="SAM" id="Coils"/>
    </source>
</evidence>
<dbReference type="RefSeq" id="XP_024507877.1">
    <property type="nucleotide sequence ID" value="XM_024654513.1"/>
</dbReference>
<keyword evidence="9" id="KW-1185">Reference proteome</keyword>
<dbReference type="OrthoDB" id="79940at2759"/>
<dbReference type="GO" id="GO:0005096">
    <property type="term" value="F:GTPase activator activity"/>
    <property type="evidence" value="ECO:0007669"/>
    <property type="project" value="InterPro"/>
</dbReference>
<accession>A0A090LFZ2</accession>
<organism evidence="8">
    <name type="scientific">Strongyloides ratti</name>
    <name type="common">Parasitic roundworm</name>
    <dbReference type="NCBI Taxonomy" id="34506"/>
    <lineage>
        <taxon>Eukaryota</taxon>
        <taxon>Metazoa</taxon>
        <taxon>Ecdysozoa</taxon>
        <taxon>Nematoda</taxon>
        <taxon>Chromadorea</taxon>
        <taxon>Rhabditida</taxon>
        <taxon>Tylenchina</taxon>
        <taxon>Panagrolaimomorpha</taxon>
        <taxon>Strongyloidoidea</taxon>
        <taxon>Strongyloididae</taxon>
        <taxon>Strongyloides</taxon>
    </lineage>
</organism>
<dbReference type="Pfam" id="PF09311">
    <property type="entry name" value="Rab5-bind"/>
    <property type="match status" value="1"/>
</dbReference>
<name>A0A090LFZ2_STRRB</name>
<evidence type="ECO:0000256" key="4">
    <source>
        <dbReference type="PROSITE-ProRule" id="PRU00091"/>
    </source>
</evidence>
<evidence type="ECO:0000256" key="6">
    <source>
        <dbReference type="SAM" id="MobiDB-lite"/>
    </source>
</evidence>
<dbReference type="Gene3D" id="3.30.40.10">
    <property type="entry name" value="Zinc/RING finger domain, C3HC4 (zinc finger)"/>
    <property type="match status" value="1"/>
</dbReference>
<dbReference type="EMBL" id="LN609529">
    <property type="protein sequence ID" value="CEF68677.1"/>
    <property type="molecule type" value="Genomic_DNA"/>
</dbReference>
<dbReference type="STRING" id="34506.A0A090LFZ2"/>
<dbReference type="SUPFAM" id="SSF57903">
    <property type="entry name" value="FYVE/PHD zinc finger"/>
    <property type="match status" value="1"/>
</dbReference>
<dbReference type="Pfam" id="PF01363">
    <property type="entry name" value="FYVE"/>
    <property type="match status" value="1"/>
</dbReference>
<dbReference type="InterPro" id="IPR015390">
    <property type="entry name" value="Rabaptin_Rab5-bd_dom"/>
</dbReference>
<dbReference type="SUPFAM" id="SSF103652">
    <property type="entry name" value="G protein-binding domain"/>
    <property type="match status" value="1"/>
</dbReference>
<sequence>MSEEETVEASSDSGGDTSKENNRKNDETLNKKDSIITVNNTEAHETSLTNNIENTITKYQSDLSSERLYRIELETQMSENVIALEKKFKESEEKYNKLVERVNLMEKSYTKNIGTLRDELARSNSVSNRLESDLLDLGNRYRNLLGINKKNAAKMREEEIVLPNDLNDLQFYTLQLREQLIEVQSAREHEVNNLKAENTFLEDNIRDLTKDREEYHSMFQIKENYEKCQHHIAHQQQIIKTLEVALTKERETTKILENKLMEARQKCINLQVELDNSETVQRDFVRLSQSLQIQLEKIRQAEQEVRWQFEDDVDNCNGCEVLFNKQRIKMNCLHCGKIFCGSCLSQSVSSGPKGRKVRICQVCNTLLNRESAPYFSNDS</sequence>
<evidence type="ECO:0000313" key="10">
    <source>
        <dbReference type="WBParaSite" id="SRAE_2000333200.1"/>
    </source>
</evidence>
<evidence type="ECO:0000313" key="8">
    <source>
        <dbReference type="EMBL" id="CEF68677.1"/>
    </source>
</evidence>
<dbReference type="OMA" id="CQNYEVN"/>
<proteinExistence type="predicted"/>
<dbReference type="CTD" id="36381047"/>
<evidence type="ECO:0000313" key="9">
    <source>
        <dbReference type="Proteomes" id="UP000035682"/>
    </source>
</evidence>
<reference evidence="8 9" key="1">
    <citation type="submission" date="2014-09" db="EMBL/GenBank/DDBJ databases">
        <authorList>
            <person name="Martin A.A."/>
        </authorList>
    </citation>
    <scope>NUCLEOTIDE SEQUENCE</scope>
    <source>
        <strain evidence="9">ED321</strain>
        <strain evidence="8">ED321 Heterogonic</strain>
    </source>
</reference>
<evidence type="ECO:0000259" key="7">
    <source>
        <dbReference type="PROSITE" id="PS50178"/>
    </source>
</evidence>
<dbReference type="InterPro" id="IPR011011">
    <property type="entry name" value="Znf_FYVE_PHD"/>
</dbReference>
<protein>
    <submittedName>
        <fullName evidence="10">FYVE-type domain-containing protein</fullName>
    </submittedName>
</protein>
<feature type="compositionally biased region" description="Basic and acidic residues" evidence="6">
    <location>
        <begin position="17"/>
        <end position="34"/>
    </location>
</feature>
<evidence type="ECO:0000256" key="1">
    <source>
        <dbReference type="ARBA" id="ARBA00022723"/>
    </source>
</evidence>
<dbReference type="CDD" id="cd15739">
    <property type="entry name" value="FYVE_RABE_unchar"/>
    <property type="match status" value="1"/>
</dbReference>
<dbReference type="GO" id="GO:0032794">
    <property type="term" value="F:GTPase activating protein binding"/>
    <property type="evidence" value="ECO:0007669"/>
    <property type="project" value="EnsemblMetazoa"/>
</dbReference>
<feature type="region of interest" description="Disordered" evidence="6">
    <location>
        <begin position="1"/>
        <end position="38"/>
    </location>
</feature>
<dbReference type="WBParaSite" id="SRAE_2000333200.1">
    <property type="protein sequence ID" value="SRAE_2000333200.1"/>
    <property type="gene ID" value="WBGene00263554"/>
</dbReference>
<dbReference type="WormBase" id="SRAE_2000333200">
    <property type="protein sequence ID" value="SRP06951"/>
    <property type="gene ID" value="WBGene00263554"/>
</dbReference>
<feature type="coiled-coil region" evidence="5">
    <location>
        <begin position="246"/>
        <end position="304"/>
    </location>
</feature>
<dbReference type="PANTHER" id="PTHR31179:SF7">
    <property type="entry name" value="FYVE-TYPE DOMAIN-CONTAINING PROTEIN"/>
    <property type="match status" value="1"/>
</dbReference>
<evidence type="ECO:0000313" key="11">
    <source>
        <dbReference type="WormBase" id="SRAE_2000333200"/>
    </source>
</evidence>
<dbReference type="PROSITE" id="PS50178">
    <property type="entry name" value="ZF_FYVE"/>
    <property type="match status" value="1"/>
</dbReference>
<dbReference type="GeneID" id="36381047"/>
<dbReference type="InterPro" id="IPR000306">
    <property type="entry name" value="Znf_FYVE"/>
</dbReference>
<feature type="domain" description="FYVE-type" evidence="7">
    <location>
        <begin position="310"/>
        <end position="368"/>
    </location>
</feature>
<dbReference type="GO" id="GO:0018996">
    <property type="term" value="P:molting cycle, collagen and cuticulin-based cuticle"/>
    <property type="evidence" value="ECO:0007669"/>
    <property type="project" value="EnsemblMetazoa"/>
</dbReference>
<reference evidence="10" key="2">
    <citation type="submission" date="2020-12" db="UniProtKB">
        <authorList>
            <consortium name="WormBaseParasite"/>
        </authorList>
    </citation>
    <scope>IDENTIFICATION</scope>
</reference>